<dbReference type="SUPFAM" id="SSF52833">
    <property type="entry name" value="Thioredoxin-like"/>
    <property type="match status" value="1"/>
</dbReference>
<name>A0A0D8HDM0_9ACTN</name>
<comment type="caution">
    <text evidence="1">The sequence shown here is derived from an EMBL/GenBank/DDBJ whole genome shotgun (WGS) entry which is preliminary data.</text>
</comment>
<dbReference type="RefSeq" id="WP_082058820.1">
    <property type="nucleotide sequence ID" value="NZ_JXYS01000106.1"/>
</dbReference>
<dbReference type="PATRIC" id="fig|1280514.3.peg.4246"/>
<sequence length="222" mass="25345">MKASEIERVEFFYDPMCPFAFATSLWMREVAHHYGFSIDFRFFSLEEINLEKDKKHPWERDWSFGFSLMKVAALAKKLDPKLADDFYFEVGSAIHLRGEPIHTLEAATRFAGKVGIDSELVLSSIHSQEAIDIVRKDHDFVREAHGAFGVPTITFNGDHTFFGPVVFPPPKGQKALDLLDMVCLFVSVDNLYELKKPRNASDDAELAQRLKPYLSARAWKSI</sequence>
<dbReference type="Gene3D" id="3.40.30.10">
    <property type="entry name" value="Glutaredoxin"/>
    <property type="match status" value="1"/>
</dbReference>
<dbReference type="InterPro" id="IPR053977">
    <property type="entry name" value="Rv2466c-like"/>
</dbReference>
<evidence type="ECO:0000313" key="2">
    <source>
        <dbReference type="Proteomes" id="UP000032360"/>
    </source>
</evidence>
<dbReference type="Proteomes" id="UP000032360">
    <property type="component" value="Unassembled WGS sequence"/>
</dbReference>
<dbReference type="OrthoDB" id="4125991at2"/>
<reference evidence="1 2" key="1">
    <citation type="submission" date="2015-01" db="EMBL/GenBank/DDBJ databases">
        <title>Draft genome of the acidophilic iron oxidizer Acidithrix ferrooxidans strain Py-F3.</title>
        <authorList>
            <person name="Poehlein A."/>
            <person name="Eisen S."/>
            <person name="Schloemann M."/>
            <person name="Johnson B.D."/>
            <person name="Daniel R."/>
            <person name="Muehling M."/>
        </authorList>
    </citation>
    <scope>NUCLEOTIDE SEQUENCE [LARGE SCALE GENOMIC DNA]</scope>
    <source>
        <strain evidence="1 2">Py-F3</strain>
    </source>
</reference>
<evidence type="ECO:0000313" key="1">
    <source>
        <dbReference type="EMBL" id="KJF15979.1"/>
    </source>
</evidence>
<gene>
    <name evidence="1" type="ORF">AXFE_31750</name>
</gene>
<dbReference type="InterPro" id="IPR036249">
    <property type="entry name" value="Thioredoxin-like_sf"/>
</dbReference>
<protein>
    <submittedName>
        <fullName evidence="1">DSBA-like thioredoxin domain protein</fullName>
    </submittedName>
</protein>
<dbReference type="Pfam" id="PF22234">
    <property type="entry name" value="Rv2466c-like"/>
    <property type="match status" value="1"/>
</dbReference>
<dbReference type="EMBL" id="JXYS01000106">
    <property type="protein sequence ID" value="KJF15979.1"/>
    <property type="molecule type" value="Genomic_DNA"/>
</dbReference>
<accession>A0A0D8HDM0</accession>
<proteinExistence type="predicted"/>
<dbReference type="STRING" id="1280514.AXFE_31750"/>
<organism evidence="1 2">
    <name type="scientific">Acidithrix ferrooxidans</name>
    <dbReference type="NCBI Taxonomy" id="1280514"/>
    <lineage>
        <taxon>Bacteria</taxon>
        <taxon>Bacillati</taxon>
        <taxon>Actinomycetota</taxon>
        <taxon>Acidimicrobiia</taxon>
        <taxon>Acidimicrobiales</taxon>
        <taxon>Acidimicrobiaceae</taxon>
        <taxon>Acidithrix</taxon>
    </lineage>
</organism>
<dbReference type="AlphaFoldDB" id="A0A0D8HDM0"/>
<keyword evidence="2" id="KW-1185">Reference proteome</keyword>